<comment type="caution">
    <text evidence="1">The sequence shown here is derived from an EMBL/GenBank/DDBJ whole genome shotgun (WGS) entry which is preliminary data.</text>
</comment>
<dbReference type="Proteomes" id="UP000887013">
    <property type="component" value="Unassembled WGS sequence"/>
</dbReference>
<accession>A0A8X6U009</accession>
<sequence length="108" mass="12368">MSDETLPFRRARSFSKQIDSFRFGVELRKKRPVTARETSSDACHLTHTRFEYLVHAGDDFSYGSERKRDGLGSLSFSVSTNESGRAFRHSKKKTLPILFLVVEKIVVL</sequence>
<organism evidence="1 2">
    <name type="scientific">Nephila pilipes</name>
    <name type="common">Giant wood spider</name>
    <name type="synonym">Nephila maculata</name>
    <dbReference type="NCBI Taxonomy" id="299642"/>
    <lineage>
        <taxon>Eukaryota</taxon>
        <taxon>Metazoa</taxon>
        <taxon>Ecdysozoa</taxon>
        <taxon>Arthropoda</taxon>
        <taxon>Chelicerata</taxon>
        <taxon>Arachnida</taxon>
        <taxon>Araneae</taxon>
        <taxon>Araneomorphae</taxon>
        <taxon>Entelegynae</taxon>
        <taxon>Araneoidea</taxon>
        <taxon>Nephilidae</taxon>
        <taxon>Nephila</taxon>
    </lineage>
</organism>
<reference evidence="1" key="1">
    <citation type="submission" date="2020-08" db="EMBL/GenBank/DDBJ databases">
        <title>Multicomponent nature underlies the extraordinary mechanical properties of spider dragline silk.</title>
        <authorList>
            <person name="Kono N."/>
            <person name="Nakamura H."/>
            <person name="Mori M."/>
            <person name="Yoshida Y."/>
            <person name="Ohtoshi R."/>
            <person name="Malay A.D."/>
            <person name="Moran D.A.P."/>
            <person name="Tomita M."/>
            <person name="Numata K."/>
            <person name="Arakawa K."/>
        </authorList>
    </citation>
    <scope>NUCLEOTIDE SEQUENCE</scope>
</reference>
<dbReference type="EMBL" id="BMAW01067729">
    <property type="protein sequence ID" value="GFT61182.1"/>
    <property type="molecule type" value="Genomic_DNA"/>
</dbReference>
<name>A0A8X6U009_NEPPI</name>
<proteinExistence type="predicted"/>
<gene>
    <name evidence="1" type="ORF">NPIL_616911</name>
</gene>
<evidence type="ECO:0000313" key="2">
    <source>
        <dbReference type="Proteomes" id="UP000887013"/>
    </source>
</evidence>
<keyword evidence="2" id="KW-1185">Reference proteome</keyword>
<dbReference type="AlphaFoldDB" id="A0A8X6U009"/>
<protein>
    <submittedName>
        <fullName evidence="1">Uncharacterized protein</fullName>
    </submittedName>
</protein>
<evidence type="ECO:0000313" key="1">
    <source>
        <dbReference type="EMBL" id="GFT61182.1"/>
    </source>
</evidence>